<feature type="region of interest" description="Disordered" evidence="4">
    <location>
        <begin position="118"/>
        <end position="149"/>
    </location>
</feature>
<dbReference type="KEGG" id="dosa:Os07g0298900"/>
<evidence type="ECO:0000256" key="2">
    <source>
        <dbReference type="ARBA" id="ARBA00023289"/>
    </source>
</evidence>
<feature type="region of interest" description="Disordered" evidence="4">
    <location>
        <begin position="19"/>
        <end position="42"/>
    </location>
</feature>
<feature type="domain" description="HMA" evidence="5">
    <location>
        <begin position="45"/>
        <end position="111"/>
    </location>
</feature>
<keyword evidence="2" id="KW-0449">Lipoprotein</keyword>
<dbReference type="InterPro" id="IPR036163">
    <property type="entry name" value="HMA_dom_sf"/>
</dbReference>
<feature type="region of interest" description="Disordered" evidence="4">
    <location>
        <begin position="223"/>
        <end position="317"/>
    </location>
</feature>
<accession>Q0D740</accession>
<reference evidence="6" key="1">
    <citation type="submission" date="2003-04" db="EMBL/GenBank/DDBJ databases">
        <title>Oryza sativa nipponbare(GA3) genomic DNA, chromosome 7, BAC clone:B1032F05.</title>
        <authorList>
            <person name="Sasaki T."/>
            <person name="Matsumoto T."/>
            <person name="Katayose Y."/>
        </authorList>
    </citation>
    <scope>NUCLEOTIDE SEQUENCE</scope>
</reference>
<dbReference type="PANTHER" id="PTHR46195">
    <property type="entry name" value="HEAVY METAL-ASSOCIATED ISOPRENYLATED PLANT PROTEIN 7"/>
    <property type="match status" value="1"/>
</dbReference>
<dbReference type="InterPro" id="IPR006121">
    <property type="entry name" value="HMA_dom"/>
</dbReference>
<reference evidence="8" key="9">
    <citation type="submission" date="2012-08" db="EMBL/GenBank/DDBJ databases">
        <title>The Second Rice Annotation Project Meeting (RAP2).</title>
        <authorList>
            <consortium name="The Rice Annotation Project (RAP)"/>
        </authorList>
    </citation>
    <scope>NUCLEOTIDE SEQUENCE</scope>
</reference>
<dbReference type="CDD" id="cd00371">
    <property type="entry name" value="HMA"/>
    <property type="match status" value="2"/>
</dbReference>
<dbReference type="SUPFAM" id="SSF55008">
    <property type="entry name" value="HMA, heavy metal-associated domain"/>
    <property type="match status" value="2"/>
</dbReference>
<reference evidence="8" key="6">
    <citation type="journal article" date="2008" name="Nucleic Acids Res.">
        <title>The Rice Annotation Project Database (RAP-DB): 2008 update.</title>
        <authorList>
            <consortium name="The Rice Annotation Project (RAP)"/>
            <person name="Tanaka T."/>
            <person name="Antonio B.A."/>
            <person name="Kikuchi S."/>
            <person name="Matsumoto T."/>
            <person name="Nagamura Y."/>
            <person name="Numa H."/>
            <person name="Sakai H."/>
            <person name="Wu J."/>
            <person name="Itoh T."/>
            <person name="Sasaki T."/>
            <person name="Aono R."/>
            <person name="Fujii Y."/>
            <person name="Habara T."/>
            <person name="Harada E."/>
            <person name="Kanno M."/>
            <person name="Kawahara Y."/>
            <person name="Kawashima H."/>
            <person name="Kubooka H."/>
            <person name="Matsuya A."/>
            <person name="Nakaoka H."/>
            <person name="Saichi N."/>
            <person name="Sanbonmatsu R."/>
            <person name="Sato Y."/>
            <person name="Shinso Y."/>
            <person name="Suzuki M."/>
            <person name="Takeda J."/>
            <person name="Tanino M."/>
            <person name="Todokoro F."/>
            <person name="Yamaguchi K."/>
            <person name="Yamamoto N."/>
            <person name="Yamasaki C."/>
            <person name="Imanishi T."/>
            <person name="Okido T."/>
            <person name="Tada M."/>
            <person name="Ikeo K."/>
            <person name="Tateno Y."/>
            <person name="Gojobori T."/>
            <person name="Lin Y.C."/>
            <person name="Wei F.J."/>
            <person name="Hsing Y.I."/>
            <person name="Zhao Q."/>
            <person name="Han B."/>
            <person name="Kramer M.R."/>
            <person name="McCombie R.W."/>
            <person name="Lonsdale D."/>
            <person name="O'Donovan C.C."/>
            <person name="Whitfield E.J."/>
            <person name="Apweiler R."/>
            <person name="Koyanagi K.O."/>
            <person name="Khurana J.P."/>
            <person name="Raghuvanshi S."/>
            <person name="Singh N.K."/>
            <person name="Tyagi A.K."/>
            <person name="Haberer G."/>
            <person name="Fujisawa M."/>
            <person name="Hosokawa S."/>
            <person name="Ito Y."/>
            <person name="Ikawa H."/>
            <person name="Shibata M."/>
            <person name="Yamamoto M."/>
            <person name="Bruskiewich R.M."/>
            <person name="Hoen D.R."/>
            <person name="Bureau TE."/>
            <person name="Namiki N."/>
            <person name="Ohyanagi H."/>
            <person name="Sakai Y."/>
            <person name="Nobushima S."/>
            <person name="Sakata K."/>
            <person name="Barrero R.A."/>
            <person name="Sato Y."/>
            <person name="Souvorov A."/>
            <person name="Smith-White B."/>
            <person name="Tatusova T."/>
            <person name="An S."/>
            <person name="An G."/>
            <person name="OOta S."/>
            <person name="Fuks G."/>
            <person name="Messing J."/>
            <person name="Christie K.R."/>
            <person name="Lieberherr D."/>
            <person name="Kim H."/>
            <person name="Zuccolo A."/>
            <person name="Wing R.A."/>
            <person name="Nobuta K."/>
            <person name="Green P.J."/>
            <person name="Lu C."/>
            <person name="Meyers BC."/>
            <person name="Chaparro C."/>
            <person name="Piegu B."/>
            <person name="Panaud O."/>
            <person name="Echeverria M."/>
        </authorList>
    </citation>
    <scope>NUCLEOTIDE SEQUENCE</scope>
</reference>
<evidence type="ECO:0000256" key="4">
    <source>
        <dbReference type="SAM" id="MobiDB-lite"/>
    </source>
</evidence>
<name>Q0D740_ORYSJ</name>
<evidence type="ECO:0000313" key="7">
    <source>
        <dbReference type="EMBL" id="BAD31995.1"/>
    </source>
</evidence>
<evidence type="ECO:0000259" key="5">
    <source>
        <dbReference type="PROSITE" id="PS50846"/>
    </source>
</evidence>
<dbReference type="SMR" id="Q0D740"/>
<dbReference type="PROSITE" id="PS50846">
    <property type="entry name" value="HMA_2"/>
    <property type="match status" value="2"/>
</dbReference>
<dbReference type="OMA" id="ISVPVHC"/>
<proteinExistence type="inferred from homology"/>
<dbReference type="Pfam" id="PF00403">
    <property type="entry name" value="HMA"/>
    <property type="match status" value="2"/>
</dbReference>
<dbReference type="EMBL" id="AP006343">
    <property type="protein sequence ID" value="BAC84772.1"/>
    <property type="molecule type" value="Genomic_DNA"/>
</dbReference>
<evidence type="ECO:0000313" key="6">
    <source>
        <dbReference type="EMBL" id="BAC84772.1"/>
    </source>
</evidence>
<gene>
    <name evidence="8" type="ordered locus">Os07g0298900</name>
    <name evidence="6" type="ORF">B1032F05.3</name>
    <name evidence="7" type="ORF">P0680C01.37</name>
</gene>
<keyword evidence="1" id="KW-0479">Metal-binding</keyword>
<reference evidence="9" key="7">
    <citation type="journal article" date="2008" name="Nucleic Acids Res.">
        <title>The rice annotation project database (RAP-DB): 2008 update.</title>
        <authorList>
            <consortium name="The rice annotation project (RAP)"/>
        </authorList>
    </citation>
    <scope>GENOME REANNOTATION</scope>
    <source>
        <strain evidence="9">cv. Nipponbare</strain>
    </source>
</reference>
<dbReference type="EMBL" id="AP006344">
    <property type="protein sequence ID" value="BAD31995.1"/>
    <property type="molecule type" value="Genomic_DNA"/>
</dbReference>
<reference evidence="8" key="4">
    <citation type="journal article" date="2006" name="Nucleic Acids Res.">
        <title>The Rice Annotation Project Database (RAP-DB): hub for Oryza sativa ssp. japonica genome information.</title>
        <authorList>
            <person name="Ohyanagi H."/>
            <person name="Tanaka T."/>
            <person name="Sakai H."/>
            <person name="Shigemoto Y."/>
            <person name="Yamaguchi K."/>
            <person name="Habara T."/>
            <person name="Fujii Y."/>
            <person name="Antonio B.A."/>
            <person name="Nagamura Y."/>
            <person name="Imanishi T."/>
            <person name="Ikeo K."/>
            <person name="Itoh T."/>
            <person name="Gojobori T."/>
            <person name="Sasaki T."/>
        </authorList>
    </citation>
    <scope>NUCLEOTIDE SEQUENCE</scope>
</reference>
<feature type="domain" description="HMA" evidence="5">
    <location>
        <begin position="155"/>
        <end position="218"/>
    </location>
</feature>
<comment type="similarity">
    <text evidence="3">Belongs to the HIPP family.</text>
</comment>
<dbReference type="Gene3D" id="3.30.70.100">
    <property type="match status" value="2"/>
</dbReference>
<dbReference type="InterPro" id="IPR044577">
    <property type="entry name" value="HIPP4/7/8/17/18/19"/>
</dbReference>
<reference evidence="7" key="2">
    <citation type="submission" date="2003-04" db="EMBL/GenBank/DDBJ databases">
        <title>Oryza sativa nipponbare(GA3) genomic DNA, chromosome 7, PAC clone:P0680C01.</title>
        <authorList>
            <person name="Sasaki T."/>
            <person name="Matsumoto T."/>
            <person name="Katayose Y."/>
        </authorList>
    </citation>
    <scope>NUCLEOTIDE SEQUENCE</scope>
</reference>
<evidence type="ECO:0000313" key="8">
    <source>
        <dbReference type="EMBL" id="BAF21333.1"/>
    </source>
</evidence>
<feature type="compositionally biased region" description="Gly residues" evidence="4">
    <location>
        <begin position="23"/>
        <end position="33"/>
    </location>
</feature>
<organism evidence="8 9">
    <name type="scientific">Oryza sativa subsp. japonica</name>
    <name type="common">Rice</name>
    <dbReference type="NCBI Taxonomy" id="39947"/>
    <lineage>
        <taxon>Eukaryota</taxon>
        <taxon>Viridiplantae</taxon>
        <taxon>Streptophyta</taxon>
        <taxon>Embryophyta</taxon>
        <taxon>Tracheophyta</taxon>
        <taxon>Spermatophyta</taxon>
        <taxon>Magnoliopsida</taxon>
        <taxon>Liliopsida</taxon>
        <taxon>Poales</taxon>
        <taxon>Poaceae</taxon>
        <taxon>BOP clade</taxon>
        <taxon>Oryzoideae</taxon>
        <taxon>Oryzeae</taxon>
        <taxon>Oryzinae</taxon>
        <taxon>Oryza</taxon>
        <taxon>Oryza sativa</taxon>
    </lineage>
</organism>
<dbReference type="Proteomes" id="UP000000763">
    <property type="component" value="Chromosome 7"/>
</dbReference>
<dbReference type="PANTHER" id="PTHR46195:SF7">
    <property type="entry name" value="OS07G0298900 PROTEIN"/>
    <property type="match status" value="1"/>
</dbReference>
<reference evidence="8" key="8">
    <citation type="submission" date="2012-08" db="EMBL/GenBank/DDBJ databases">
        <title>Oryza sativa nipponbare(GA3) genomic DNA, chromosome 7.</title>
        <authorList>
            <consortium name="IRGSP(International Rice Genome Sequencing Project)"/>
        </authorList>
    </citation>
    <scope>NUCLEOTIDE SEQUENCE</scope>
</reference>
<dbReference type="GO" id="GO:0046872">
    <property type="term" value="F:metal ion binding"/>
    <property type="evidence" value="ECO:0007669"/>
    <property type="project" value="UniProtKB-KW"/>
</dbReference>
<dbReference type="Gramene" id="Os07t0298900-01">
    <property type="protein sequence ID" value="Os07t0298900-01"/>
    <property type="gene ID" value="Os07g0298900"/>
</dbReference>
<dbReference type="EMBL" id="AP008213">
    <property type="protein sequence ID" value="BAF21333.1"/>
    <property type="molecule type" value="Genomic_DNA"/>
</dbReference>
<sequence>MHLSPAIYRCMQWRSWMPATPAGGSGGGANDGGGDGEDKKKSGEVAEAVISVPVHCDGCARKLRRSVQRLDGVEEVTVDCRTNTVIVRGPKAAVDPAGIVEVLDRRTGKKALLLSSLPSANLKPPLSPEKRSSETAKKDAAEQDMGKEMSEEDMEMVVVMRIDLHCEACCEEIKRRILKIKGVEEVTPHMKSSQVMVRGKVEPATLVGLIHKWTGRRAAIFRAEPQHPLPPPSESPPKVDDDNEPPKVAGSTEPAEEEETKQGGDPSPSDDAQEKKEGEEADQMKDQKEEPEEKEKKEEPDEKNEGGEADDLKPLTEDDASYNGVAEESHSTKDHLFRVALPRSVVAVAPPESEKMAMNSLCYSYYYYPAYPYPCHQYYQYPQQNIYAAGNYPAMYGYYPHHVPEDFSDANPNVCTVM</sequence>
<keyword evidence="2" id="KW-0636">Prenylation</keyword>
<reference evidence="8 9" key="3">
    <citation type="journal article" date="2005" name="Nature">
        <title>The map-based sequence of the rice genome.</title>
        <authorList>
            <consortium name="International rice genome sequencing project (IRGSP)"/>
            <person name="Matsumoto T."/>
            <person name="Wu J."/>
            <person name="Kanamori H."/>
            <person name="Katayose Y."/>
            <person name="Fujisawa M."/>
            <person name="Namiki N."/>
            <person name="Mizuno H."/>
            <person name="Yamamoto K."/>
            <person name="Antonio B.A."/>
            <person name="Baba T."/>
            <person name="Sakata K."/>
            <person name="Nagamura Y."/>
            <person name="Aoki H."/>
            <person name="Arikawa K."/>
            <person name="Arita K."/>
            <person name="Bito T."/>
            <person name="Chiden Y."/>
            <person name="Fujitsuka N."/>
            <person name="Fukunaka R."/>
            <person name="Hamada M."/>
            <person name="Harada C."/>
            <person name="Hayashi A."/>
            <person name="Hijishita S."/>
            <person name="Honda M."/>
            <person name="Hosokawa S."/>
            <person name="Ichikawa Y."/>
            <person name="Idonuma A."/>
            <person name="Iijima M."/>
            <person name="Ikeda M."/>
            <person name="Ikeno M."/>
            <person name="Ito K."/>
            <person name="Ito S."/>
            <person name="Ito T."/>
            <person name="Ito Y."/>
            <person name="Ito Y."/>
            <person name="Iwabuchi A."/>
            <person name="Kamiya K."/>
            <person name="Karasawa W."/>
            <person name="Kurita K."/>
            <person name="Katagiri S."/>
            <person name="Kikuta A."/>
            <person name="Kobayashi H."/>
            <person name="Kobayashi N."/>
            <person name="Machita K."/>
            <person name="Maehara T."/>
            <person name="Masukawa M."/>
            <person name="Mizubayashi T."/>
            <person name="Mukai Y."/>
            <person name="Nagasaki H."/>
            <person name="Nagata Y."/>
            <person name="Naito S."/>
            <person name="Nakashima M."/>
            <person name="Nakama Y."/>
            <person name="Nakamichi Y."/>
            <person name="Nakamura M."/>
            <person name="Meguro A."/>
            <person name="Negishi M."/>
            <person name="Ohta I."/>
            <person name="Ohta T."/>
            <person name="Okamoto M."/>
            <person name="Ono N."/>
            <person name="Saji S."/>
            <person name="Sakaguchi M."/>
            <person name="Sakai K."/>
            <person name="Shibata M."/>
            <person name="Shimokawa T."/>
            <person name="Song J."/>
            <person name="Takazaki Y."/>
            <person name="Terasawa K."/>
            <person name="Tsugane M."/>
            <person name="Tsuji K."/>
            <person name="Ueda S."/>
            <person name="Waki K."/>
            <person name="Yamagata H."/>
            <person name="Yamamoto M."/>
            <person name="Yamamoto S."/>
            <person name="Yamane H."/>
            <person name="Yoshiki S."/>
            <person name="Yoshihara R."/>
            <person name="Yukawa K."/>
            <person name="Zhong H."/>
            <person name="Yano M."/>
            <person name="Yuan Q."/>
            <person name="Ouyang S."/>
            <person name="Liu J."/>
            <person name="Jones K.M."/>
            <person name="Gansberger K."/>
            <person name="Moffat K."/>
            <person name="Hill J."/>
            <person name="Bera J."/>
            <person name="Fadrosh D."/>
            <person name="Jin S."/>
            <person name="Johri S."/>
            <person name="Kim M."/>
            <person name="Overton L."/>
            <person name="Reardon M."/>
            <person name="Tsitrin T."/>
            <person name="Vuong H."/>
            <person name="Weaver B."/>
            <person name="Ciecko A."/>
            <person name="Tallon L."/>
            <person name="Jackson J."/>
            <person name="Pai G."/>
            <person name="Aken S.V."/>
            <person name="Utterback T."/>
            <person name="Reidmuller S."/>
            <person name="Feldblyum T."/>
            <person name="Hsiao J."/>
            <person name="Zismann V."/>
            <person name="Iobst S."/>
            <person name="de Vazeille A.R."/>
            <person name="Buell C.R."/>
            <person name="Ying K."/>
            <person name="Li Y."/>
            <person name="Lu T."/>
            <person name="Huang Y."/>
            <person name="Zhao Q."/>
            <person name="Feng Q."/>
            <person name="Zhang L."/>
            <person name="Zhu J."/>
            <person name="Weng Q."/>
            <person name="Mu J."/>
            <person name="Lu Y."/>
            <person name="Fan D."/>
            <person name="Liu Y."/>
            <person name="Guan J."/>
            <person name="Zhang Y."/>
            <person name="Yu S."/>
            <person name="Liu X."/>
            <person name="Zhang Y."/>
            <person name="Hong G."/>
            <person name="Han B."/>
            <person name="Choisne N."/>
            <person name="Demange N."/>
            <person name="Orjeda G."/>
            <person name="Samain S."/>
            <person name="Cattolico L."/>
            <person name="Pelletier E."/>
            <person name="Couloux A."/>
            <person name="Segurens B."/>
            <person name="Wincker P."/>
            <person name="D'Hont A."/>
            <person name="Scarpelli C."/>
            <person name="Weissenbach J."/>
            <person name="Salanoubat M."/>
            <person name="Quetier F."/>
            <person name="Yu Y."/>
            <person name="Kim H.R."/>
            <person name="Rambo T."/>
            <person name="Currie J."/>
            <person name="Collura K."/>
            <person name="Luo M."/>
            <person name="Yang T."/>
            <person name="Ammiraju J.S.S."/>
            <person name="Engler F."/>
            <person name="Soderlund C."/>
            <person name="Wing R.A."/>
            <person name="Palmer L.E."/>
            <person name="de la Bastide M."/>
            <person name="Spiegel L."/>
            <person name="Nascimento L."/>
            <person name="Zutavern T."/>
            <person name="O'Shaughnessy A."/>
            <person name="Dike S."/>
            <person name="Dedhia N."/>
            <person name="Preston R."/>
            <person name="Balija V."/>
            <person name="McCombie W.R."/>
            <person name="Chow T."/>
            <person name="Chen H."/>
            <person name="Chung M."/>
            <person name="Chen C."/>
            <person name="Shaw J."/>
            <person name="Wu H."/>
            <person name="Hsiao K."/>
            <person name="Chao Y."/>
            <person name="Chu M."/>
            <person name="Cheng C."/>
            <person name="Hour A."/>
            <person name="Lee P."/>
            <person name="Lin S."/>
            <person name="Lin Y."/>
            <person name="Liou J."/>
            <person name="Liu S."/>
            <person name="Hsing Y."/>
            <person name="Raghuvanshi S."/>
            <person name="Mohanty A."/>
            <person name="Bharti A.K."/>
            <person name="Gaur A."/>
            <person name="Gupta V."/>
            <person name="Kumar D."/>
            <person name="Ravi V."/>
            <person name="Vij S."/>
            <person name="Kapur A."/>
            <person name="Khurana P."/>
            <person name="Khurana P."/>
            <person name="Khurana J.P."/>
            <person name="Tyagi A.K."/>
            <person name="Gaikwad K."/>
            <person name="Singh A."/>
            <person name="Dalal V."/>
            <person name="Srivastava S."/>
            <person name="Dixit A."/>
            <person name="Pal A.K."/>
            <person name="Ghazi I.A."/>
            <person name="Yadav M."/>
            <person name="Pandit A."/>
            <person name="Bhargava A."/>
            <person name="Sureshbabu K."/>
            <person name="Batra K."/>
            <person name="Sharma T.R."/>
            <person name="Mohapatra T."/>
            <person name="Singh N.K."/>
            <person name="Messing J."/>
            <person name="Nelson A.B."/>
            <person name="Fuks G."/>
            <person name="Kavchok S."/>
            <person name="Keizer G."/>
            <person name="Linton E."/>
            <person name="Llaca V."/>
            <person name="Song R."/>
            <person name="Tanyolac B."/>
            <person name="Young S."/>
            <person name="Ho-Il K."/>
            <person name="Hahn J.H."/>
            <person name="Sangsakoo G."/>
            <person name="Vanavichit A."/>
            <person name="de Mattos Luiz.A.T."/>
            <person name="Zimmer P.D."/>
            <person name="Malone G."/>
            <person name="Dellagostin O."/>
            <person name="de Oliveira A.C."/>
            <person name="Bevan M."/>
            <person name="Bancroft I."/>
            <person name="Minx P."/>
            <person name="Cordum H."/>
            <person name="Wilson R."/>
            <person name="Cheng Z."/>
            <person name="Jin W."/>
            <person name="Jiang J."/>
            <person name="Leong S.A."/>
            <person name="Iwama H."/>
            <person name="Gojobori T."/>
            <person name="Itoh T."/>
            <person name="Niimura Y."/>
            <person name="Fujii Y."/>
            <person name="Habara T."/>
            <person name="Sakai H."/>
            <person name="Sato Y."/>
            <person name="Wilson G."/>
            <person name="Kumar K."/>
            <person name="McCouch S."/>
            <person name="Juretic N."/>
            <person name="Hoen D."/>
            <person name="Wright S."/>
            <person name="Bruskiewich R."/>
            <person name="Bureau T."/>
            <person name="Miyao A."/>
            <person name="Hirochika H."/>
            <person name="Nishikawa T."/>
            <person name="Kadowaki K."/>
            <person name="Sugiura M."/>
            <person name="Burr B."/>
            <person name="Sasaki T."/>
        </authorList>
    </citation>
    <scope>NUCLEOTIDE SEQUENCE [LARGE SCALE GENOMIC DNA]</scope>
    <source>
        <strain evidence="9">cv. Nipponbare</strain>
    </source>
</reference>
<dbReference type="AlphaFoldDB" id="Q0D740"/>
<feature type="compositionally biased region" description="Basic and acidic residues" evidence="4">
    <location>
        <begin position="128"/>
        <end position="149"/>
    </location>
</feature>
<protein>
    <submittedName>
        <fullName evidence="6">Heavy-metal-associated domain-containing protein</fullName>
    </submittedName>
    <submittedName>
        <fullName evidence="8">Os07g0298900 protein</fullName>
    </submittedName>
</protein>
<evidence type="ECO:0000313" key="9">
    <source>
        <dbReference type="Proteomes" id="UP000000763"/>
    </source>
</evidence>
<reference evidence="8" key="5">
    <citation type="journal article" date="2007" name="Genome Res.">
        <title>Curated Genome Annotation of Oryza sativa ssp. japonica and Comparative Genome Analysis with Arabidopsis thaliana.</title>
        <authorList>
            <consortium name="The Rice Annotation Project (RAP)"/>
            <person name="Itoh T."/>
            <person name="Tanaka T."/>
            <person name="Barrero R.A."/>
            <person name="Yamasaki C."/>
            <person name="Fujii Y."/>
            <person name="Hilton P.B."/>
            <person name="Antonio B.A."/>
            <person name="Aono H."/>
            <person name="Apweiler R."/>
            <person name="Bruskiewich R."/>
            <person name="Bureau T."/>
            <person name="Burr F."/>
            <person name="Costa de Oliveira A."/>
            <person name="Fuks G."/>
            <person name="Habara T."/>
            <person name="Haberer G."/>
            <person name="Han B."/>
            <person name="Harada E."/>
            <person name="Hiraki A.T."/>
            <person name="Hirochika H."/>
            <person name="Hoen D."/>
            <person name="Hokari H."/>
            <person name="Hosokawa S."/>
            <person name="Hsing Y."/>
            <person name="Ikawa H."/>
            <person name="Ikeo K."/>
            <person name="Imanishi T."/>
            <person name="Ito Y."/>
            <person name="Jaiswal P."/>
            <person name="Kanno M."/>
            <person name="Kawahara Y."/>
            <person name="Kawamura T."/>
            <person name="Kawashima H."/>
            <person name="Khurana J.P."/>
            <person name="Kikuchi S."/>
            <person name="Komatsu S."/>
            <person name="Koyanagi K.O."/>
            <person name="Kubooka H."/>
            <person name="Lieberherr D."/>
            <person name="Lin Y.C."/>
            <person name="Lonsdale D."/>
            <person name="Matsumoto T."/>
            <person name="Matsuya A."/>
            <person name="McCombie W.R."/>
            <person name="Messing J."/>
            <person name="Miyao A."/>
            <person name="Mulder N."/>
            <person name="Nagamura Y."/>
            <person name="Nam J."/>
            <person name="Namiki N."/>
            <person name="Numa H."/>
            <person name="Nurimoto S."/>
            <person name="O'donovan C."/>
            <person name="Ohyanagi H."/>
            <person name="Okido T."/>
            <person name="Oota S."/>
            <person name="Osato N."/>
            <person name="Palmer L.E."/>
            <person name="Quetier F."/>
            <person name="Raghuvanshi S."/>
            <person name="Saichi N."/>
            <person name="Sakai H."/>
            <person name="Sakai Y."/>
            <person name="Sakata K."/>
            <person name="Sakurai T."/>
            <person name="Sato F."/>
            <person name="Sato Y."/>
            <person name="Schoof H."/>
            <person name="Seki M."/>
            <person name="Shibata M."/>
            <person name="Shimizu Y."/>
            <person name="Shinozaki K."/>
            <person name="Shinso Y."/>
            <person name="Singh N.K."/>
            <person name="Smith-White B."/>
            <person name="Takeda J."/>
            <person name="Tanino M."/>
            <person name="Tatusova T."/>
            <person name="Thongjuea S."/>
            <person name="Todokoro F."/>
            <person name="Tsugane M."/>
            <person name="Tyagi A.K."/>
            <person name="Vanavichit A."/>
            <person name="Wang A."/>
            <person name="Wing R.A."/>
            <person name="Yamaguchi K."/>
            <person name="Yamamoto M."/>
            <person name="Yamamoto N."/>
            <person name="Yu Y."/>
            <person name="Zhang H."/>
            <person name="Zhao Q."/>
            <person name="Higo K."/>
            <person name="Burr B."/>
            <person name="Gojobori T."/>
            <person name="Sasaki T."/>
        </authorList>
    </citation>
    <scope>NUCLEOTIDE SEQUENCE</scope>
</reference>
<evidence type="ECO:0000256" key="1">
    <source>
        <dbReference type="ARBA" id="ARBA00022723"/>
    </source>
</evidence>
<evidence type="ECO:0000256" key="3">
    <source>
        <dbReference type="ARBA" id="ARBA00024045"/>
    </source>
</evidence>
<feature type="compositionally biased region" description="Basic and acidic residues" evidence="4">
    <location>
        <begin position="272"/>
        <end position="316"/>
    </location>
</feature>